<dbReference type="EC" id="2.7.7.62" evidence="9"/>
<proteinExistence type="inferred from homology"/>
<dbReference type="EMBL" id="JACOPF010000001">
    <property type="protein sequence ID" value="MBC5688395.1"/>
    <property type="molecule type" value="Genomic_DNA"/>
</dbReference>
<comment type="caution">
    <text evidence="18">The sequence shown here is derived from an EMBL/GenBank/DDBJ whole genome shotgun (WGS) entry which is preliminary data.</text>
</comment>
<comment type="catalytic activity">
    <reaction evidence="1">
        <text>adenosylcob(III)inamide + ATP = adenosylcob(III)inamide phosphate + ADP + H(+)</text>
        <dbReference type="Rhea" id="RHEA:15769"/>
        <dbReference type="ChEBI" id="CHEBI:2480"/>
        <dbReference type="ChEBI" id="CHEBI:15378"/>
        <dbReference type="ChEBI" id="CHEBI:30616"/>
        <dbReference type="ChEBI" id="CHEBI:58502"/>
        <dbReference type="ChEBI" id="CHEBI:456216"/>
        <dbReference type="EC" id="2.7.1.156"/>
    </reaction>
</comment>
<evidence type="ECO:0000256" key="2">
    <source>
        <dbReference type="ARBA" id="ARBA00000711"/>
    </source>
</evidence>
<comment type="pathway">
    <text evidence="5">Cofactor biosynthesis; adenosylcobalamin biosynthesis; adenosylcobalamin from cob(II)yrinate a,c-diamide: step 6/7.</text>
</comment>
<evidence type="ECO:0000256" key="14">
    <source>
        <dbReference type="ARBA" id="ARBA00022840"/>
    </source>
</evidence>
<evidence type="ECO:0000256" key="11">
    <source>
        <dbReference type="ARBA" id="ARBA00022679"/>
    </source>
</evidence>
<evidence type="ECO:0000256" key="15">
    <source>
        <dbReference type="ARBA" id="ARBA00023134"/>
    </source>
</evidence>
<dbReference type="InterPro" id="IPR003203">
    <property type="entry name" value="CobU/CobP"/>
</dbReference>
<keyword evidence="18" id="KW-0548">Nucleotidyltransferase</keyword>
<keyword evidence="14" id="KW-0067">ATP-binding</keyword>
<dbReference type="AlphaFoldDB" id="A0A923RPE7"/>
<comment type="catalytic activity">
    <reaction evidence="3">
        <text>adenosylcob(III)inamide + GTP = adenosylcob(III)inamide phosphate + GDP + H(+)</text>
        <dbReference type="Rhea" id="RHEA:15765"/>
        <dbReference type="ChEBI" id="CHEBI:2480"/>
        <dbReference type="ChEBI" id="CHEBI:15378"/>
        <dbReference type="ChEBI" id="CHEBI:37565"/>
        <dbReference type="ChEBI" id="CHEBI:58189"/>
        <dbReference type="ChEBI" id="CHEBI:58502"/>
        <dbReference type="EC" id="2.7.1.156"/>
    </reaction>
</comment>
<keyword evidence="10" id="KW-0169">Cobalamin biosynthesis</keyword>
<dbReference type="EC" id="2.7.1.156" evidence="8"/>
<keyword evidence="11" id="KW-0808">Transferase</keyword>
<dbReference type="Proteomes" id="UP000652477">
    <property type="component" value="Unassembled WGS sequence"/>
</dbReference>
<protein>
    <recommendedName>
        <fullName evidence="16">Adenosylcobinamide kinase</fullName>
        <ecNumber evidence="8">2.7.1.156</ecNumber>
        <ecNumber evidence="9">2.7.7.62</ecNumber>
    </recommendedName>
    <alternativeName>
        <fullName evidence="17">Adenosylcobinamide-phosphate guanylyltransferase</fullName>
    </alternativeName>
</protein>
<dbReference type="Pfam" id="PF02283">
    <property type="entry name" value="CobU"/>
    <property type="match status" value="2"/>
</dbReference>
<dbReference type="GO" id="GO:0005524">
    <property type="term" value="F:ATP binding"/>
    <property type="evidence" value="ECO:0007669"/>
    <property type="project" value="UniProtKB-KW"/>
</dbReference>
<evidence type="ECO:0000256" key="8">
    <source>
        <dbReference type="ARBA" id="ARBA00012016"/>
    </source>
</evidence>
<evidence type="ECO:0000313" key="19">
    <source>
        <dbReference type="Proteomes" id="UP000652477"/>
    </source>
</evidence>
<evidence type="ECO:0000313" key="18">
    <source>
        <dbReference type="EMBL" id="MBC5688395.1"/>
    </source>
</evidence>
<evidence type="ECO:0000256" key="5">
    <source>
        <dbReference type="ARBA" id="ARBA00004692"/>
    </source>
</evidence>
<evidence type="ECO:0000256" key="9">
    <source>
        <dbReference type="ARBA" id="ARBA00012523"/>
    </source>
</evidence>
<evidence type="ECO:0000256" key="1">
    <source>
        <dbReference type="ARBA" id="ARBA00000312"/>
    </source>
</evidence>
<comment type="function">
    <text evidence="4">Catalyzes ATP-dependent phosphorylation of adenosylcobinamide and addition of GMP to adenosylcobinamide phosphate.</text>
</comment>
<keyword evidence="19" id="KW-1185">Reference proteome</keyword>
<dbReference type="PANTHER" id="PTHR34848:SF1">
    <property type="entry name" value="BIFUNCTIONAL ADENOSYLCOBALAMIN BIOSYNTHESIS PROTEIN COBU"/>
    <property type="match status" value="1"/>
</dbReference>
<evidence type="ECO:0000256" key="10">
    <source>
        <dbReference type="ARBA" id="ARBA00022573"/>
    </source>
</evidence>
<accession>A0A923RPE7</accession>
<evidence type="ECO:0000256" key="13">
    <source>
        <dbReference type="ARBA" id="ARBA00022777"/>
    </source>
</evidence>
<keyword evidence="12" id="KW-0547">Nucleotide-binding</keyword>
<evidence type="ECO:0000256" key="12">
    <source>
        <dbReference type="ARBA" id="ARBA00022741"/>
    </source>
</evidence>
<keyword evidence="13 18" id="KW-0418">Kinase</keyword>
<comment type="catalytic activity">
    <reaction evidence="2">
        <text>adenosylcob(III)inamide phosphate + GTP + H(+) = adenosylcob(III)inamide-GDP + diphosphate</text>
        <dbReference type="Rhea" id="RHEA:22712"/>
        <dbReference type="ChEBI" id="CHEBI:15378"/>
        <dbReference type="ChEBI" id="CHEBI:33019"/>
        <dbReference type="ChEBI" id="CHEBI:37565"/>
        <dbReference type="ChEBI" id="CHEBI:58502"/>
        <dbReference type="ChEBI" id="CHEBI:60487"/>
        <dbReference type="EC" id="2.7.7.62"/>
    </reaction>
</comment>
<dbReference type="Gene3D" id="3.40.50.300">
    <property type="entry name" value="P-loop containing nucleotide triphosphate hydrolases"/>
    <property type="match status" value="2"/>
</dbReference>
<comment type="pathway">
    <text evidence="6">Cofactor biosynthesis; adenosylcobalamin biosynthesis; adenosylcobalamin from cob(II)yrinate a,c-diamide: step 5/7.</text>
</comment>
<dbReference type="GO" id="GO:0005525">
    <property type="term" value="F:GTP binding"/>
    <property type="evidence" value="ECO:0007669"/>
    <property type="project" value="UniProtKB-KW"/>
</dbReference>
<dbReference type="GO" id="GO:0009236">
    <property type="term" value="P:cobalamin biosynthetic process"/>
    <property type="evidence" value="ECO:0007669"/>
    <property type="project" value="UniProtKB-KW"/>
</dbReference>
<evidence type="ECO:0000256" key="17">
    <source>
        <dbReference type="ARBA" id="ARBA00030571"/>
    </source>
</evidence>
<gene>
    <name evidence="18" type="ORF">H8S37_05560</name>
</gene>
<evidence type="ECO:0000256" key="16">
    <source>
        <dbReference type="ARBA" id="ARBA00029570"/>
    </source>
</evidence>
<dbReference type="PANTHER" id="PTHR34848">
    <property type="match status" value="1"/>
</dbReference>
<sequence length="350" mass="39550">MFCVITGGSGSGKSEYAENLIQTLCKESGGGIMYYFATMVPFGEETEKKIQRHRTLRAGKGFSTVECYTGLKNTVENVRKEQEKQGDGSKKTCVLLECMSNLAANELYMENGAKKQTVQEILEGIRVLQKWCEHLVVVTNEIFSEAEKYTEEMQCYKKVLGEINCRMGERAEYIAEVVYGIPFPVKAEARLIEQITKRNSKDTRERMTIQMKLIVGGSCQGKQKAAQEEYPEIEWCDGAVCSMDAIYSCQGIYHFEAFIRRRLKENPDLDAERFVSSLAEKNPKLVLISDIVGCGLVPVDAFERLYREQTGRICTCIARRAEEVLYVICGRKIWLKGPENKHADAIGGEK</sequence>
<organism evidence="18 19">
    <name type="scientific">Mediterraneibacter hominis</name>
    <dbReference type="NCBI Taxonomy" id="2763054"/>
    <lineage>
        <taxon>Bacteria</taxon>
        <taxon>Bacillati</taxon>
        <taxon>Bacillota</taxon>
        <taxon>Clostridia</taxon>
        <taxon>Lachnospirales</taxon>
        <taxon>Lachnospiraceae</taxon>
        <taxon>Mediterraneibacter</taxon>
    </lineage>
</organism>
<dbReference type="GO" id="GO:0043752">
    <property type="term" value="F:adenosylcobinamide kinase activity"/>
    <property type="evidence" value="ECO:0007669"/>
    <property type="project" value="UniProtKB-EC"/>
</dbReference>
<evidence type="ECO:0000256" key="4">
    <source>
        <dbReference type="ARBA" id="ARBA00003889"/>
    </source>
</evidence>
<name>A0A923RPE7_9FIRM</name>
<dbReference type="InterPro" id="IPR027417">
    <property type="entry name" value="P-loop_NTPase"/>
</dbReference>
<dbReference type="SUPFAM" id="SSF52540">
    <property type="entry name" value="P-loop containing nucleoside triphosphate hydrolases"/>
    <property type="match status" value="2"/>
</dbReference>
<dbReference type="RefSeq" id="WP_186875010.1">
    <property type="nucleotide sequence ID" value="NZ_JACOPF010000001.1"/>
</dbReference>
<keyword evidence="15" id="KW-0342">GTP-binding</keyword>
<evidence type="ECO:0000256" key="3">
    <source>
        <dbReference type="ARBA" id="ARBA00001522"/>
    </source>
</evidence>
<reference evidence="18" key="1">
    <citation type="submission" date="2020-08" db="EMBL/GenBank/DDBJ databases">
        <title>Genome public.</title>
        <authorList>
            <person name="Liu C."/>
            <person name="Sun Q."/>
        </authorList>
    </citation>
    <scope>NUCLEOTIDE SEQUENCE</scope>
    <source>
        <strain evidence="18">NSJ-55</strain>
    </source>
</reference>
<evidence type="ECO:0000256" key="7">
    <source>
        <dbReference type="ARBA" id="ARBA00007490"/>
    </source>
</evidence>
<comment type="similarity">
    <text evidence="7">Belongs to the CobU/CobP family.</text>
</comment>
<evidence type="ECO:0000256" key="6">
    <source>
        <dbReference type="ARBA" id="ARBA00005159"/>
    </source>
</evidence>
<dbReference type="GO" id="GO:0008820">
    <property type="term" value="F:cobinamide phosphate guanylyltransferase activity"/>
    <property type="evidence" value="ECO:0007669"/>
    <property type="project" value="UniProtKB-EC"/>
</dbReference>